<dbReference type="AlphaFoldDB" id="A0A9E7JFF2"/>
<evidence type="ECO:0000256" key="3">
    <source>
        <dbReference type="ARBA" id="ARBA00023242"/>
    </source>
</evidence>
<evidence type="ECO:0000256" key="2">
    <source>
        <dbReference type="ARBA" id="ARBA00010782"/>
    </source>
</evidence>
<dbReference type="EMBL" id="CP097503">
    <property type="protein sequence ID" value="URD79140.1"/>
    <property type="molecule type" value="Genomic_DNA"/>
</dbReference>
<sequence>MFDHHIYDLVEVGVDNFRPMESFEYDKKLTPRIGSKPFFAFVGDGFESVEELKHLKEVLLDLFRGEVVENLNLAGIDHVFVCTALSSSTVFFTHCALQLKNRVLQFLGWNWLKLDRPWTWWFDGTDFLMTA</sequence>
<evidence type="ECO:0000313" key="6">
    <source>
        <dbReference type="Proteomes" id="UP001055439"/>
    </source>
</evidence>
<accession>A0A9E7JFF2</accession>
<keyword evidence="3" id="KW-0539">Nucleus</keyword>
<dbReference type="OrthoDB" id="202840at2759"/>
<gene>
    <name evidence="5" type="ORF">MUK42_05525</name>
</gene>
<dbReference type="GO" id="GO:0000027">
    <property type="term" value="P:ribosomal large subunit assembly"/>
    <property type="evidence" value="ECO:0007669"/>
    <property type="project" value="InterPro"/>
</dbReference>
<dbReference type="InterPro" id="IPR007109">
    <property type="entry name" value="Brix"/>
</dbReference>
<dbReference type="GO" id="GO:0000463">
    <property type="term" value="P:maturation of LSU-rRNA from tricistronic rRNA transcript (SSU-rRNA, 5.8S rRNA, LSU-rRNA)"/>
    <property type="evidence" value="ECO:0007669"/>
    <property type="project" value="TreeGrafter"/>
</dbReference>
<dbReference type="GO" id="GO:0019843">
    <property type="term" value="F:rRNA binding"/>
    <property type="evidence" value="ECO:0007669"/>
    <property type="project" value="InterPro"/>
</dbReference>
<keyword evidence="6" id="KW-1185">Reference proteome</keyword>
<evidence type="ECO:0000313" key="5">
    <source>
        <dbReference type="EMBL" id="URD79140.1"/>
    </source>
</evidence>
<organism evidence="5 6">
    <name type="scientific">Musa troglodytarum</name>
    <name type="common">fe'i banana</name>
    <dbReference type="NCBI Taxonomy" id="320322"/>
    <lineage>
        <taxon>Eukaryota</taxon>
        <taxon>Viridiplantae</taxon>
        <taxon>Streptophyta</taxon>
        <taxon>Embryophyta</taxon>
        <taxon>Tracheophyta</taxon>
        <taxon>Spermatophyta</taxon>
        <taxon>Magnoliopsida</taxon>
        <taxon>Liliopsida</taxon>
        <taxon>Zingiberales</taxon>
        <taxon>Musaceae</taxon>
        <taxon>Musa</taxon>
    </lineage>
</organism>
<name>A0A9E7JFF2_9LILI</name>
<dbReference type="Pfam" id="PF04427">
    <property type="entry name" value="Brix"/>
    <property type="match status" value="1"/>
</dbReference>
<feature type="domain" description="Brix" evidence="4">
    <location>
        <begin position="8"/>
        <end position="101"/>
    </location>
</feature>
<dbReference type="PANTHER" id="PTHR12728">
    <property type="entry name" value="BRIX DOMAIN CONTAINING PROTEIN"/>
    <property type="match status" value="1"/>
</dbReference>
<protein>
    <submittedName>
        <fullName evidence="5">TVP38 TMEM64 family membrane protein</fullName>
    </submittedName>
</protein>
<evidence type="ECO:0000256" key="1">
    <source>
        <dbReference type="ARBA" id="ARBA00004604"/>
    </source>
</evidence>
<proteinExistence type="inferred from homology"/>
<comment type="similarity">
    <text evidence="2">Belongs to the RPF2 family.</text>
</comment>
<comment type="subcellular location">
    <subcellularLocation>
        <location evidence="1">Nucleus</location>
        <location evidence="1">Nucleolus</location>
    </subcellularLocation>
</comment>
<dbReference type="PANTHER" id="PTHR12728:SF0">
    <property type="entry name" value="RIBOSOME PRODUCTION FACTOR 2 HOMOLOG"/>
    <property type="match status" value="1"/>
</dbReference>
<dbReference type="GO" id="GO:0005730">
    <property type="term" value="C:nucleolus"/>
    <property type="evidence" value="ECO:0007669"/>
    <property type="project" value="UniProtKB-SubCell"/>
</dbReference>
<reference evidence="5" key="1">
    <citation type="submission" date="2022-05" db="EMBL/GenBank/DDBJ databases">
        <title>The Musa troglodytarum L. genome provides insights into the mechanism of non-climacteric behaviour and enrichment of carotenoids.</title>
        <authorList>
            <person name="Wang J."/>
        </authorList>
    </citation>
    <scope>NUCLEOTIDE SEQUENCE</scope>
    <source>
        <tissue evidence="5">Leaf</tissue>
    </source>
</reference>
<dbReference type="Proteomes" id="UP001055439">
    <property type="component" value="Chromosome 10"/>
</dbReference>
<dbReference type="InterPro" id="IPR039770">
    <property type="entry name" value="Rpf2"/>
</dbReference>
<evidence type="ECO:0000259" key="4">
    <source>
        <dbReference type="Pfam" id="PF04427"/>
    </source>
</evidence>